<dbReference type="InterPro" id="IPR018764">
    <property type="entry name" value="RskA_C"/>
</dbReference>
<evidence type="ECO:0000259" key="2">
    <source>
        <dbReference type="Pfam" id="PF10099"/>
    </source>
</evidence>
<evidence type="ECO:0000313" key="3">
    <source>
        <dbReference type="EMBL" id="RRD29520.1"/>
    </source>
</evidence>
<dbReference type="AlphaFoldDB" id="A0A3P1V7N8"/>
<evidence type="ECO:0000313" key="4">
    <source>
        <dbReference type="Proteomes" id="UP000271272"/>
    </source>
</evidence>
<accession>A0A3P1V7N8</accession>
<evidence type="ECO:0000256" key="1">
    <source>
        <dbReference type="SAM" id="MobiDB-lite"/>
    </source>
</evidence>
<dbReference type="OrthoDB" id="153510at2"/>
<comment type="caution">
    <text evidence="3">The sequence shown here is derived from an EMBL/GenBank/DDBJ whole genome shotgun (WGS) entry which is preliminary data.</text>
</comment>
<feature type="compositionally biased region" description="Low complexity" evidence="1">
    <location>
        <begin position="80"/>
        <end position="89"/>
    </location>
</feature>
<gene>
    <name evidence="3" type="ORF">EII10_05725</name>
</gene>
<dbReference type="EMBL" id="RQZC01000006">
    <property type="protein sequence ID" value="RRD29520.1"/>
    <property type="molecule type" value="Genomic_DNA"/>
</dbReference>
<dbReference type="Pfam" id="PF10099">
    <property type="entry name" value="RskA_C"/>
    <property type="match status" value="1"/>
</dbReference>
<name>A0A3P1V7N8_9ACTO</name>
<proteinExistence type="predicted"/>
<feature type="domain" description="Anti-sigma K factor RskA C-terminal" evidence="2">
    <location>
        <begin position="137"/>
        <end position="269"/>
    </location>
</feature>
<dbReference type="Proteomes" id="UP000271272">
    <property type="component" value="Unassembled WGS sequence"/>
</dbReference>
<keyword evidence="4" id="KW-1185">Reference proteome</keyword>
<protein>
    <submittedName>
        <fullName evidence="3">Anti-sigma factor</fullName>
    </submittedName>
</protein>
<dbReference type="GO" id="GO:0005886">
    <property type="term" value="C:plasma membrane"/>
    <property type="evidence" value="ECO:0007669"/>
    <property type="project" value="InterPro"/>
</dbReference>
<dbReference type="RefSeq" id="WP_124933551.1">
    <property type="nucleotide sequence ID" value="NZ_RQZC01000006.1"/>
</dbReference>
<feature type="region of interest" description="Disordered" evidence="1">
    <location>
        <begin position="80"/>
        <end position="123"/>
    </location>
</feature>
<feature type="region of interest" description="Disordered" evidence="1">
    <location>
        <begin position="1"/>
        <end position="46"/>
    </location>
</feature>
<sequence>MTDHHRSGAGAPGRQDPGLRTGPQEAEALAGAEGIEGGGTAEGFSDEAAAMLGASLRPVPPPEDLRARLLAAVGQEPVRPAARSAAARPGEPVGASPVPSQDGPRPAAEPPQAPGPQEGARVLPLGPRRRRAWIMRAAAVLVLISAGFGTGRWSAMESMETTEYYADLNQAQDVQRVTDTMPDGHVATLTWSQDKSMTALSLPSEMMEAAGQRSLQVWLRDGQELASLGVYDPDSGDGFFFLDIMPEPGQEIVITQEPAGGSDQPTSEPLVVLRVGTAGPQGT</sequence>
<organism evidence="3 4">
    <name type="scientific">Actinomyces bowdenii</name>
    <dbReference type="NCBI Taxonomy" id="131109"/>
    <lineage>
        <taxon>Bacteria</taxon>
        <taxon>Bacillati</taxon>
        <taxon>Actinomycetota</taxon>
        <taxon>Actinomycetes</taxon>
        <taxon>Actinomycetales</taxon>
        <taxon>Actinomycetaceae</taxon>
        <taxon>Actinomyces</taxon>
    </lineage>
</organism>
<reference evidence="3 4" key="1">
    <citation type="submission" date="2018-11" db="EMBL/GenBank/DDBJ databases">
        <title>Genomes From Bacteria Associated with the Canine Oral Cavity: a Test Case for Automated Genome-Based Taxonomic Assignment.</title>
        <authorList>
            <person name="Coil D.A."/>
            <person name="Jospin G."/>
            <person name="Darling A.E."/>
            <person name="Wallis C."/>
            <person name="Davis I.J."/>
            <person name="Harris S."/>
            <person name="Eisen J.A."/>
            <person name="Holcombe L.J."/>
            <person name="O'Flynn C."/>
        </authorList>
    </citation>
    <scope>NUCLEOTIDE SEQUENCE [LARGE SCALE GENOMIC DNA]</scope>
    <source>
        <strain evidence="3 4">OH5050</strain>
    </source>
</reference>